<dbReference type="GO" id="GO:0004601">
    <property type="term" value="F:peroxidase activity"/>
    <property type="evidence" value="ECO:0007669"/>
    <property type="project" value="InterPro"/>
</dbReference>
<dbReference type="Pfam" id="PF17897">
    <property type="entry name" value="VCPO_N"/>
    <property type="match status" value="1"/>
</dbReference>
<reference evidence="4 5" key="1">
    <citation type="submission" date="2017-07" db="EMBL/GenBank/DDBJ databases">
        <title>Draft Genome Sequences of Select Purple Nonsulfur Bacteria.</title>
        <authorList>
            <person name="Lasarre B."/>
            <person name="Mckinlay J.B."/>
        </authorList>
    </citation>
    <scope>NUCLEOTIDE SEQUENCE [LARGE SCALE GENOMIC DNA]</scope>
    <source>
        <strain evidence="4 5">DSM 5909</strain>
    </source>
</reference>
<dbReference type="Gene3D" id="1.20.144.10">
    <property type="entry name" value="Phosphatidic acid phosphatase type 2/haloperoxidase"/>
    <property type="match status" value="1"/>
</dbReference>
<proteinExistence type="predicted"/>
<dbReference type="SUPFAM" id="SSF48317">
    <property type="entry name" value="Acid phosphatase/Vanadium-dependent haloperoxidase"/>
    <property type="match status" value="1"/>
</dbReference>
<feature type="domain" description="Vanadium chloroperoxidase N-terminal" evidence="3">
    <location>
        <begin position="9"/>
        <end position="245"/>
    </location>
</feature>
<dbReference type="PANTHER" id="PTHR34599">
    <property type="entry name" value="PEROXIDASE-RELATED"/>
    <property type="match status" value="1"/>
</dbReference>
<dbReference type="PANTHER" id="PTHR34599:SF1">
    <property type="entry name" value="PHOSPHATIDIC ACID PHOSPHATASE TYPE 2_HALOPEROXIDASE DOMAIN-CONTAINING PROTEIN"/>
    <property type="match status" value="1"/>
</dbReference>
<dbReference type="AlphaFoldDB" id="A0A327KW34"/>
<dbReference type="InterPro" id="IPR036938">
    <property type="entry name" value="PAP2/HPO_sf"/>
</dbReference>
<dbReference type="InterPro" id="IPR016119">
    <property type="entry name" value="Br/Cl_peroxidase_C"/>
</dbReference>
<comment type="caution">
    <text evidence="4">The sequence shown here is derived from an EMBL/GenBank/DDBJ whole genome shotgun (WGS) entry which is preliminary data.</text>
</comment>
<feature type="region of interest" description="Disordered" evidence="1">
    <location>
        <begin position="379"/>
        <end position="400"/>
    </location>
</feature>
<evidence type="ECO:0000259" key="2">
    <source>
        <dbReference type="Pfam" id="PF01569"/>
    </source>
</evidence>
<dbReference type="Gene3D" id="1.10.606.10">
    <property type="entry name" value="Vanadium-containing Chloroperoxidase, domain 2"/>
    <property type="match status" value="1"/>
</dbReference>
<evidence type="ECO:0008006" key="6">
    <source>
        <dbReference type="Google" id="ProtNLM"/>
    </source>
</evidence>
<evidence type="ECO:0000313" key="5">
    <source>
        <dbReference type="Proteomes" id="UP000249130"/>
    </source>
</evidence>
<dbReference type="InterPro" id="IPR052559">
    <property type="entry name" value="V-haloperoxidase"/>
</dbReference>
<dbReference type="Pfam" id="PF01569">
    <property type="entry name" value="PAP2"/>
    <property type="match status" value="1"/>
</dbReference>
<dbReference type="EMBL" id="NPEX01000189">
    <property type="protein sequence ID" value="RAI41422.1"/>
    <property type="molecule type" value="Genomic_DNA"/>
</dbReference>
<organism evidence="4 5">
    <name type="scientific">Rhodoplanes roseus</name>
    <dbReference type="NCBI Taxonomy" id="29409"/>
    <lineage>
        <taxon>Bacteria</taxon>
        <taxon>Pseudomonadati</taxon>
        <taxon>Pseudomonadota</taxon>
        <taxon>Alphaproteobacteria</taxon>
        <taxon>Hyphomicrobiales</taxon>
        <taxon>Nitrobacteraceae</taxon>
        <taxon>Rhodoplanes</taxon>
    </lineage>
</organism>
<keyword evidence="5" id="KW-1185">Reference proteome</keyword>
<evidence type="ECO:0000256" key="1">
    <source>
        <dbReference type="SAM" id="MobiDB-lite"/>
    </source>
</evidence>
<dbReference type="InterPro" id="IPR041067">
    <property type="entry name" value="VCPO_N"/>
</dbReference>
<dbReference type="Proteomes" id="UP000249130">
    <property type="component" value="Unassembled WGS sequence"/>
</dbReference>
<protein>
    <recommendedName>
        <fullName evidence="6">Phosphatidic acid phosphatase type 2/haloperoxidase domain-containing protein</fullName>
    </recommendedName>
</protein>
<name>A0A327KW34_9BRAD</name>
<dbReference type="InterPro" id="IPR000326">
    <property type="entry name" value="PAP2/HPO"/>
</dbReference>
<gene>
    <name evidence="4" type="ORF">CH341_21655</name>
</gene>
<evidence type="ECO:0000313" key="4">
    <source>
        <dbReference type="EMBL" id="RAI41422.1"/>
    </source>
</evidence>
<dbReference type="CDD" id="cd03398">
    <property type="entry name" value="PAP2_haloperoxidase"/>
    <property type="match status" value="1"/>
</dbReference>
<dbReference type="OrthoDB" id="103227at2"/>
<feature type="domain" description="Phosphatidic acid phosphatase type 2/haloperoxidase" evidence="2">
    <location>
        <begin position="409"/>
        <end position="538"/>
    </location>
</feature>
<evidence type="ECO:0000259" key="3">
    <source>
        <dbReference type="Pfam" id="PF17897"/>
    </source>
</evidence>
<sequence length="623" mass="68099">MEDRAMPMLPKVEEEAGLNAYPVLYWNHVALEMNRITHSLGGPQTGPTMSSRALGLLHLAMHDAYFIALGHNQTSNPPTYLATTDVTSVLDRTSKNYTGHRDGPSNPVVPGNLANANLALTGAAVTILDLLYGRQSPNISVVASDTLRSALRRMIGDHGPYIDTLHPAHGLGVTVARAVFDLLGVKPDEPGADQGRYEPRQGRYCFRDEPVTPVRPAPIDPNDPSRGTTAARIYHGPFYGSTVKRFAVHDDAGHRLEKWPEPAAPGAPGEYQNALQEVVHLGGAPGLPKTHRDPDQTVAAYYWAYDGANLIGTPPRLYNQIIRTIAWSKKLPDGDELARTSDFVRLFALANTAMADAGKYAWLEKYRFELWRPLSGIREHDPSTGPDAVAGTGPEPIAEPHLSAEGADPFWYALGAPETNTDKVSFKPPFPAYPSGHATFGAAAFQMVRLYYRQRAGSLPSDPADWQAPDDITFTFVSEELNGISRDLRQPYDPSKPIEDQQGVVRTRVRRRFVSLWNAIFENALSRIYLGVHWRFDAADYGDMTNGSGGYKSPSDMRFSHVWTGPRGPQAKYPTGGIPLGLGIANDIFHNGMKSPHGEMTADRIATSSSAAGSAKMTNTNIR</sequence>
<accession>A0A327KW34</accession>